<dbReference type="EMBL" id="FOKI01000001">
    <property type="protein sequence ID" value="SFA70442.1"/>
    <property type="molecule type" value="Genomic_DNA"/>
</dbReference>
<accession>A0A1I0V2G6</accession>
<sequence length="72" mass="8082">MELKELLKICSEGCIYLYKGNETIMLVAMKTGGYCVLVGIDEEEIGANEKYGECEVEHIYVNEDESLAICLK</sequence>
<name>A0A1I0V2G6_9CLOT</name>
<evidence type="ECO:0000313" key="2">
    <source>
        <dbReference type="Proteomes" id="UP000198619"/>
    </source>
</evidence>
<organism evidence="1 2">
    <name type="scientific">Clostridium frigidicarnis</name>
    <dbReference type="NCBI Taxonomy" id="84698"/>
    <lineage>
        <taxon>Bacteria</taxon>
        <taxon>Bacillati</taxon>
        <taxon>Bacillota</taxon>
        <taxon>Clostridia</taxon>
        <taxon>Eubacteriales</taxon>
        <taxon>Clostridiaceae</taxon>
        <taxon>Clostridium</taxon>
    </lineage>
</organism>
<dbReference type="Proteomes" id="UP000198619">
    <property type="component" value="Unassembled WGS sequence"/>
</dbReference>
<evidence type="ECO:0000313" key="1">
    <source>
        <dbReference type="EMBL" id="SFA70442.1"/>
    </source>
</evidence>
<dbReference type="STRING" id="84698.SAMN04488528_1001108"/>
<keyword evidence="2" id="KW-1185">Reference proteome</keyword>
<dbReference type="AlphaFoldDB" id="A0A1I0V2G6"/>
<reference evidence="1 2" key="1">
    <citation type="submission" date="2016-10" db="EMBL/GenBank/DDBJ databases">
        <authorList>
            <person name="de Groot N.N."/>
        </authorList>
    </citation>
    <scope>NUCLEOTIDE SEQUENCE [LARGE SCALE GENOMIC DNA]</scope>
    <source>
        <strain evidence="1 2">DSM 12271</strain>
    </source>
</reference>
<proteinExistence type="predicted"/>
<gene>
    <name evidence="1" type="ORF">SAMN04488528_1001108</name>
</gene>
<protein>
    <submittedName>
        <fullName evidence="1">Uncharacterized protein</fullName>
    </submittedName>
</protein>
<dbReference type="RefSeq" id="WP_090037653.1">
    <property type="nucleotide sequence ID" value="NZ_FOKI01000001.1"/>
</dbReference>